<dbReference type="PANTHER" id="PTHR43649:SF11">
    <property type="entry name" value="ABC TRANSPORTER SUBSTRATE-BINDING PROTEIN YESO-RELATED"/>
    <property type="match status" value="1"/>
</dbReference>
<evidence type="ECO:0000256" key="1">
    <source>
        <dbReference type="ARBA" id="ARBA00004418"/>
    </source>
</evidence>
<feature type="signal peptide" evidence="4">
    <location>
        <begin position="1"/>
        <end position="26"/>
    </location>
</feature>
<accession>A0A0L8BH60</accession>
<dbReference type="GO" id="GO:0042597">
    <property type="term" value="C:periplasmic space"/>
    <property type="evidence" value="ECO:0007669"/>
    <property type="project" value="UniProtKB-SubCell"/>
</dbReference>
<evidence type="ECO:0000256" key="4">
    <source>
        <dbReference type="SAM" id="SignalP"/>
    </source>
</evidence>
<proteinExistence type="inferred from homology"/>
<dbReference type="PATRIC" id="fig|106592.7.peg.5073"/>
<gene>
    <name evidence="5" type="ORF">AC244_29580</name>
</gene>
<protein>
    <submittedName>
        <fullName evidence="5">ABC transporter substrate-binding protein</fullName>
    </submittedName>
</protein>
<feature type="chain" id="PRO_5005580960" evidence="4">
    <location>
        <begin position="27"/>
        <end position="448"/>
    </location>
</feature>
<comment type="similarity">
    <text evidence="2">Belongs to the bacterial solute-binding protein 1 family.</text>
</comment>
<dbReference type="InterPro" id="IPR050490">
    <property type="entry name" value="Bact_solute-bd_prot1"/>
</dbReference>
<dbReference type="AlphaFoldDB" id="A0A0L8BH60"/>
<dbReference type="PANTHER" id="PTHR43649">
    <property type="entry name" value="ARABINOSE-BINDING PROTEIN-RELATED"/>
    <property type="match status" value="1"/>
</dbReference>
<reference evidence="6" key="1">
    <citation type="submission" date="2015-07" db="EMBL/GenBank/DDBJ databases">
        <title>Whole genome sequence of an Ensifer adhaerens strain isolated from a cave pool in the Wind Cave National Park.</title>
        <authorList>
            <person name="Eng W.W.H."/>
            <person name="Gan H.M."/>
            <person name="Barton H.A."/>
            <person name="Savka M.A."/>
        </authorList>
    </citation>
    <scope>NUCLEOTIDE SEQUENCE [LARGE SCALE GENOMIC DNA]</scope>
    <source>
        <strain evidence="6">SD006</strain>
    </source>
</reference>
<keyword evidence="3" id="KW-0574">Periplasm</keyword>
<keyword evidence="4" id="KW-0732">Signal</keyword>
<evidence type="ECO:0000313" key="5">
    <source>
        <dbReference type="EMBL" id="KOF13909.1"/>
    </source>
</evidence>
<dbReference type="OrthoDB" id="6431346at2"/>
<sequence length="448" mass="49296">MTIVSILRSATLAAALLASTAVIASAKDVTISVWSGGSGPNDNYRVDAIEIAADLLEREAAIRGEELNITVQKTPYSGWEEFKQALTLAAEAKKAPNIVATGHEDIGPWAQAGLIVPVEDYIDLDSWPINDIYPNLMEIASFNGTVYGIPQDAESRPFFFWKPHMKAIGYSDAEIDTLPAKVENGEYTLKNVLEDAKKMQDKGLVQPGYGFYPRTSNGPDYWQFYTSFGGLMEEDGKLVFDKAAMQRAYQYFADLVAAGVTKKNHIGMPGDQWWKEVATGKAGIWHGGTWHYARLVNQEGLKDFFDNVQFTLIPAGEGGKANTLTHPLTYLLMAGHDQETTQIAADLVKLASEPRINALHAIKSAHLGISETETKVDLYSADRWASEATERLLPHANAMPNNAEFGKYWTIMWKNLEASWTGAKTVEAAVNDTETELKATLGNSIVIR</sequence>
<evidence type="ECO:0000256" key="3">
    <source>
        <dbReference type="ARBA" id="ARBA00022764"/>
    </source>
</evidence>
<evidence type="ECO:0000313" key="6">
    <source>
        <dbReference type="Proteomes" id="UP000037425"/>
    </source>
</evidence>
<organism evidence="5 6">
    <name type="scientific">Ensifer adhaerens</name>
    <name type="common">Sinorhizobium morelense</name>
    <dbReference type="NCBI Taxonomy" id="106592"/>
    <lineage>
        <taxon>Bacteria</taxon>
        <taxon>Pseudomonadati</taxon>
        <taxon>Pseudomonadota</taxon>
        <taxon>Alphaproteobacteria</taxon>
        <taxon>Hyphomicrobiales</taxon>
        <taxon>Rhizobiaceae</taxon>
        <taxon>Sinorhizobium/Ensifer group</taxon>
        <taxon>Ensifer</taxon>
    </lineage>
</organism>
<dbReference type="EMBL" id="LGAP01000032">
    <property type="protein sequence ID" value="KOF13909.1"/>
    <property type="molecule type" value="Genomic_DNA"/>
</dbReference>
<dbReference type="Proteomes" id="UP000037425">
    <property type="component" value="Unassembled WGS sequence"/>
</dbReference>
<dbReference type="InterPro" id="IPR006059">
    <property type="entry name" value="SBP"/>
</dbReference>
<dbReference type="RefSeq" id="WP_053252382.1">
    <property type="nucleotide sequence ID" value="NZ_LGAP01000032.1"/>
</dbReference>
<dbReference type="Pfam" id="PF01547">
    <property type="entry name" value="SBP_bac_1"/>
    <property type="match status" value="1"/>
</dbReference>
<dbReference type="Gene3D" id="3.40.190.10">
    <property type="entry name" value="Periplasmic binding protein-like II"/>
    <property type="match status" value="1"/>
</dbReference>
<evidence type="ECO:0000256" key="2">
    <source>
        <dbReference type="ARBA" id="ARBA00008520"/>
    </source>
</evidence>
<comment type="subcellular location">
    <subcellularLocation>
        <location evidence="1">Periplasm</location>
    </subcellularLocation>
</comment>
<dbReference type="SUPFAM" id="SSF53850">
    <property type="entry name" value="Periplasmic binding protein-like II"/>
    <property type="match status" value="1"/>
</dbReference>
<name>A0A0L8BH60_ENSAD</name>
<comment type="caution">
    <text evidence="5">The sequence shown here is derived from an EMBL/GenBank/DDBJ whole genome shotgun (WGS) entry which is preliminary data.</text>
</comment>